<accession>A0ABP5KI39</accession>
<dbReference type="Pfam" id="PF04909">
    <property type="entry name" value="Amidohydro_2"/>
    <property type="match status" value="1"/>
</dbReference>
<sequence>MAVAPVPRSDAEVRPYFDSLGLPGIIDLHVHFMPSQVLEKVWAFFDRVADSGAPPWPITYRHSEEERVRTLRDIGVKAFSTLNYAHRPGMAQWLNDYSAAFASRHADAIHSATFYPEPGVETVVADSLNQGARIFKVHIQVGGFSPLDRQLAPAWELIQNSGTPVVIHCGNGPHPGEYTGPEPIRELIKRYPSLVLIIAHAGLPEYQEYADLAANNPHVYLDTTMVGTSYMEQVAPIPSGYQDTLAGLSHKVVFGTDFPSIPYSYSHQIQVLEGWGLGSQWMKNVLWHTPQTLLRLGRML</sequence>
<comment type="caution">
    <text evidence="3">The sequence shown here is derived from an EMBL/GenBank/DDBJ whole genome shotgun (WGS) entry which is preliminary data.</text>
</comment>
<dbReference type="EMBL" id="BAAAQB010000013">
    <property type="protein sequence ID" value="GAA2130762.1"/>
    <property type="molecule type" value="Genomic_DNA"/>
</dbReference>
<dbReference type="PANTHER" id="PTHR21240:SF28">
    <property type="entry name" value="ISO-OROTATE DECARBOXYLASE (EUROFUNG)"/>
    <property type="match status" value="1"/>
</dbReference>
<dbReference type="CDD" id="cd01292">
    <property type="entry name" value="metallo-dependent_hydrolases"/>
    <property type="match status" value="1"/>
</dbReference>
<reference evidence="4" key="1">
    <citation type="journal article" date="2019" name="Int. J. Syst. Evol. Microbiol.">
        <title>The Global Catalogue of Microorganisms (GCM) 10K type strain sequencing project: providing services to taxonomists for standard genome sequencing and annotation.</title>
        <authorList>
            <consortium name="The Broad Institute Genomics Platform"/>
            <consortium name="The Broad Institute Genome Sequencing Center for Infectious Disease"/>
            <person name="Wu L."/>
            <person name="Ma J."/>
        </authorList>
    </citation>
    <scope>NUCLEOTIDE SEQUENCE [LARGE SCALE GENOMIC DNA]</scope>
    <source>
        <strain evidence="4">JCM 15921</strain>
    </source>
</reference>
<dbReference type="Proteomes" id="UP001500102">
    <property type="component" value="Unassembled WGS sequence"/>
</dbReference>
<dbReference type="PANTHER" id="PTHR21240">
    <property type="entry name" value="2-AMINO-3-CARBOXYLMUCONATE-6-SEMIALDEHYDE DECARBOXYLASE"/>
    <property type="match status" value="1"/>
</dbReference>
<gene>
    <name evidence="3" type="ORF">GCM10009825_11980</name>
</gene>
<keyword evidence="1" id="KW-0456">Lyase</keyword>
<dbReference type="SUPFAM" id="SSF51556">
    <property type="entry name" value="Metallo-dependent hydrolases"/>
    <property type="match status" value="1"/>
</dbReference>
<name>A0ABP5KI39_9MICC</name>
<evidence type="ECO:0000313" key="3">
    <source>
        <dbReference type="EMBL" id="GAA2130762.1"/>
    </source>
</evidence>
<evidence type="ECO:0000256" key="1">
    <source>
        <dbReference type="ARBA" id="ARBA00023239"/>
    </source>
</evidence>
<evidence type="ECO:0000313" key="4">
    <source>
        <dbReference type="Proteomes" id="UP001500102"/>
    </source>
</evidence>
<feature type="domain" description="Amidohydrolase-related" evidence="2">
    <location>
        <begin position="26"/>
        <end position="296"/>
    </location>
</feature>
<dbReference type="Gene3D" id="3.20.20.140">
    <property type="entry name" value="Metal-dependent hydrolases"/>
    <property type="match status" value="1"/>
</dbReference>
<dbReference type="RefSeq" id="WP_344363250.1">
    <property type="nucleotide sequence ID" value="NZ_BAAAQB010000013.1"/>
</dbReference>
<protein>
    <submittedName>
        <fullName evidence="3">Amidohydrolase family protein</fullName>
    </submittedName>
</protein>
<dbReference type="InterPro" id="IPR032465">
    <property type="entry name" value="ACMSD"/>
</dbReference>
<evidence type="ECO:0000259" key="2">
    <source>
        <dbReference type="Pfam" id="PF04909"/>
    </source>
</evidence>
<organism evidence="3 4">
    <name type="scientific">Arthrobacter humicola</name>
    <dbReference type="NCBI Taxonomy" id="409291"/>
    <lineage>
        <taxon>Bacteria</taxon>
        <taxon>Bacillati</taxon>
        <taxon>Actinomycetota</taxon>
        <taxon>Actinomycetes</taxon>
        <taxon>Micrococcales</taxon>
        <taxon>Micrococcaceae</taxon>
        <taxon>Arthrobacter</taxon>
    </lineage>
</organism>
<proteinExistence type="predicted"/>
<dbReference type="InterPro" id="IPR006680">
    <property type="entry name" value="Amidohydro-rel"/>
</dbReference>
<dbReference type="InterPro" id="IPR032466">
    <property type="entry name" value="Metal_Hydrolase"/>
</dbReference>
<keyword evidence="4" id="KW-1185">Reference proteome</keyword>